<gene>
    <name evidence="1" type="ORF">EDB81DRAFT_724228</name>
</gene>
<protein>
    <submittedName>
        <fullName evidence="1">Uncharacterized protein</fullName>
    </submittedName>
</protein>
<dbReference type="Proteomes" id="UP000738349">
    <property type="component" value="Unassembled WGS sequence"/>
</dbReference>
<name>A0A9P9IYW8_9HYPO</name>
<evidence type="ECO:0000313" key="2">
    <source>
        <dbReference type="Proteomes" id="UP000738349"/>
    </source>
</evidence>
<accession>A0A9P9IYW8</accession>
<reference evidence="1" key="1">
    <citation type="journal article" date="2021" name="Nat. Commun.">
        <title>Genetic determinants of endophytism in the Arabidopsis root mycobiome.</title>
        <authorList>
            <person name="Mesny F."/>
            <person name="Miyauchi S."/>
            <person name="Thiergart T."/>
            <person name="Pickel B."/>
            <person name="Atanasova L."/>
            <person name="Karlsson M."/>
            <person name="Huettel B."/>
            <person name="Barry K.W."/>
            <person name="Haridas S."/>
            <person name="Chen C."/>
            <person name="Bauer D."/>
            <person name="Andreopoulos W."/>
            <person name="Pangilinan J."/>
            <person name="LaButti K."/>
            <person name="Riley R."/>
            <person name="Lipzen A."/>
            <person name="Clum A."/>
            <person name="Drula E."/>
            <person name="Henrissat B."/>
            <person name="Kohler A."/>
            <person name="Grigoriev I.V."/>
            <person name="Martin F.M."/>
            <person name="Hacquard S."/>
        </authorList>
    </citation>
    <scope>NUCLEOTIDE SEQUENCE</scope>
    <source>
        <strain evidence="1">MPI-CAGE-AT-0147</strain>
    </source>
</reference>
<evidence type="ECO:0000313" key="1">
    <source>
        <dbReference type="EMBL" id="KAH7140913.1"/>
    </source>
</evidence>
<sequence>MALRSVSGKIIASSVVAALTVGGTYAFFVHRRIKATDPKKITTSTNIPESLQKSRAVTEIVNAKKHPQMEDSRFITIEIPPEHQDATDEVLLARFAKGFFGGLVIAPERIFLWTFRPRFLNFSKIKTSESTPQIWEVSQLSDNQLPPLYSELFGVFQVIDAQIDPKSHLKDQQGRTESYIDFGFCSDLSRFAGVHRFSVVRSNGESPSQQAVQIHLQSMTCNPMVNKPLAMQSMFKFHLAYAELLFREGVSQVTAPFREV</sequence>
<keyword evidence="2" id="KW-1185">Reference proteome</keyword>
<dbReference type="EMBL" id="JAGMUV010000011">
    <property type="protein sequence ID" value="KAH7140913.1"/>
    <property type="molecule type" value="Genomic_DNA"/>
</dbReference>
<comment type="caution">
    <text evidence="1">The sequence shown here is derived from an EMBL/GenBank/DDBJ whole genome shotgun (WGS) entry which is preliminary data.</text>
</comment>
<dbReference type="AlphaFoldDB" id="A0A9P9IYW8"/>
<dbReference type="OrthoDB" id="3354680at2759"/>
<organism evidence="1 2">
    <name type="scientific">Dactylonectria macrodidyma</name>
    <dbReference type="NCBI Taxonomy" id="307937"/>
    <lineage>
        <taxon>Eukaryota</taxon>
        <taxon>Fungi</taxon>
        <taxon>Dikarya</taxon>
        <taxon>Ascomycota</taxon>
        <taxon>Pezizomycotina</taxon>
        <taxon>Sordariomycetes</taxon>
        <taxon>Hypocreomycetidae</taxon>
        <taxon>Hypocreales</taxon>
        <taxon>Nectriaceae</taxon>
        <taxon>Dactylonectria</taxon>
    </lineage>
</organism>
<proteinExistence type="predicted"/>